<protein>
    <recommendedName>
        <fullName evidence="2">pyridoxal kinase</fullName>
        <ecNumber evidence="2">2.7.1.35</ecNumber>
    </recommendedName>
</protein>
<dbReference type="AlphaFoldDB" id="A0A086SYY1"/>
<dbReference type="GO" id="GO:0005524">
    <property type="term" value="F:ATP binding"/>
    <property type="evidence" value="ECO:0007669"/>
    <property type="project" value="UniProtKB-KW"/>
</dbReference>
<evidence type="ECO:0000256" key="1">
    <source>
        <dbReference type="ARBA" id="ARBA00008805"/>
    </source>
</evidence>
<reference evidence="9" key="1">
    <citation type="journal article" date="2014" name="Genome Announc.">
        <title>Genome sequence and annotation of Acremonium chrysogenum, producer of the beta-lactam antibiotic cephalosporin C.</title>
        <authorList>
            <person name="Terfehr D."/>
            <person name="Dahlmann T.A."/>
            <person name="Specht T."/>
            <person name="Zadra I."/>
            <person name="Kuernsteiner H."/>
            <person name="Kueck U."/>
        </authorList>
    </citation>
    <scope>NUCLEOTIDE SEQUENCE [LARGE SCALE GENOMIC DNA]</scope>
    <source>
        <strain evidence="9">ATCC 11550 / CBS 779.69 / DSM 880 / IAM 14645 / JCM 23072 / IMI 49137</strain>
    </source>
</reference>
<evidence type="ECO:0000256" key="5">
    <source>
        <dbReference type="ARBA" id="ARBA00022777"/>
    </source>
</evidence>
<dbReference type="PANTHER" id="PTHR10534:SF2">
    <property type="entry name" value="PYRIDOXAL KINASE"/>
    <property type="match status" value="1"/>
</dbReference>
<feature type="domain" description="Pyridoxamine kinase/Phosphomethylpyrimidine kinase" evidence="7">
    <location>
        <begin position="105"/>
        <end position="245"/>
    </location>
</feature>
<evidence type="ECO:0000256" key="6">
    <source>
        <dbReference type="ARBA" id="ARBA00022840"/>
    </source>
</evidence>
<evidence type="ECO:0000256" key="2">
    <source>
        <dbReference type="ARBA" id="ARBA00012104"/>
    </source>
</evidence>
<dbReference type="STRING" id="857340.A0A086SYY1"/>
<dbReference type="GO" id="GO:0005829">
    <property type="term" value="C:cytosol"/>
    <property type="evidence" value="ECO:0007669"/>
    <property type="project" value="TreeGrafter"/>
</dbReference>
<dbReference type="SUPFAM" id="SSF53613">
    <property type="entry name" value="Ribokinase-like"/>
    <property type="match status" value="1"/>
</dbReference>
<dbReference type="EC" id="2.7.1.35" evidence="2"/>
<dbReference type="PANTHER" id="PTHR10534">
    <property type="entry name" value="PYRIDOXAL KINASE"/>
    <property type="match status" value="1"/>
</dbReference>
<dbReference type="Proteomes" id="UP000029964">
    <property type="component" value="Unassembled WGS sequence"/>
</dbReference>
<dbReference type="HOGENOM" id="CLU_046496_0_0_1"/>
<accession>A0A086SYY1</accession>
<keyword evidence="9" id="KW-1185">Reference proteome</keyword>
<dbReference type="EMBL" id="JPKY01000098">
    <property type="protein sequence ID" value="KFH42313.1"/>
    <property type="molecule type" value="Genomic_DNA"/>
</dbReference>
<name>A0A086SYY1_HAPC1</name>
<organism evidence="8 9">
    <name type="scientific">Hapsidospora chrysogenum (strain ATCC 11550 / CBS 779.69 / DSM 880 / IAM 14645 / JCM 23072 / IMI 49137)</name>
    <name type="common">Acremonium chrysogenum</name>
    <dbReference type="NCBI Taxonomy" id="857340"/>
    <lineage>
        <taxon>Eukaryota</taxon>
        <taxon>Fungi</taxon>
        <taxon>Dikarya</taxon>
        <taxon>Ascomycota</taxon>
        <taxon>Pezizomycotina</taxon>
        <taxon>Sordariomycetes</taxon>
        <taxon>Hypocreomycetidae</taxon>
        <taxon>Hypocreales</taxon>
        <taxon>Bionectriaceae</taxon>
        <taxon>Hapsidospora</taxon>
    </lineage>
</organism>
<keyword evidence="3" id="KW-0808">Transferase</keyword>
<dbReference type="GO" id="GO:0008478">
    <property type="term" value="F:pyridoxal kinase activity"/>
    <property type="evidence" value="ECO:0007669"/>
    <property type="project" value="UniProtKB-EC"/>
</dbReference>
<dbReference type="InterPro" id="IPR029056">
    <property type="entry name" value="Ribokinase-like"/>
</dbReference>
<comment type="similarity">
    <text evidence="1">Belongs to the pyridoxine kinase family.</text>
</comment>
<evidence type="ECO:0000313" key="8">
    <source>
        <dbReference type="EMBL" id="KFH42313.1"/>
    </source>
</evidence>
<evidence type="ECO:0000256" key="4">
    <source>
        <dbReference type="ARBA" id="ARBA00022741"/>
    </source>
</evidence>
<dbReference type="GO" id="GO:0009443">
    <property type="term" value="P:pyridoxal 5'-phosphate salvage"/>
    <property type="evidence" value="ECO:0007669"/>
    <property type="project" value="InterPro"/>
</dbReference>
<keyword evidence="6" id="KW-0067">ATP-binding</keyword>
<keyword evidence="5 8" id="KW-0418">Kinase</keyword>
<dbReference type="OrthoDB" id="2104723at2759"/>
<sequence>MSVALLPVPETRVLAVASHVVSGYVGNKIAVFVMQSLGCDVAALNTVQFSNHTGYKQWKGTKVTAQEIADLYDGLRQSYLDDFDMMLSGYIPGAEAVAAVGDIAKQLREKARDAPGKFFWVLDPVMGDNGRIYVAEDVVPAYKALVPHADLILPNQFEAELLSGVKIVDMATLAEAIQALHTTYRIPHVVITSVNLSAPDHPDSHLSVVGSTMTSSGKARLFKIVFPAIDCYFSGTGDMFAALMVVRMREAVSAVPGLGDTPSWLSADDVPTLDLPLARAAELVLDSMHELLERTSQGMAAVVERTRRGLTEADKADKKKLQLVRSKGAELQLVRNLECLRTPTVEFRAKEM</sequence>
<evidence type="ECO:0000259" key="7">
    <source>
        <dbReference type="Pfam" id="PF08543"/>
    </source>
</evidence>
<dbReference type="Pfam" id="PF08543">
    <property type="entry name" value="Phos_pyr_kin"/>
    <property type="match status" value="1"/>
</dbReference>
<evidence type="ECO:0000256" key="3">
    <source>
        <dbReference type="ARBA" id="ARBA00022679"/>
    </source>
</evidence>
<comment type="caution">
    <text evidence="8">The sequence shown here is derived from an EMBL/GenBank/DDBJ whole genome shotgun (WGS) entry which is preliminary data.</text>
</comment>
<dbReference type="NCBIfam" id="TIGR00687">
    <property type="entry name" value="pyridox_kin"/>
    <property type="match status" value="1"/>
</dbReference>
<gene>
    <name evidence="8" type="ORF">ACRE_069900</name>
</gene>
<keyword evidence="4" id="KW-0547">Nucleotide-binding</keyword>
<dbReference type="InterPro" id="IPR004625">
    <property type="entry name" value="PyrdxlKinase"/>
</dbReference>
<proteinExistence type="inferred from homology"/>
<evidence type="ECO:0000313" key="9">
    <source>
        <dbReference type="Proteomes" id="UP000029964"/>
    </source>
</evidence>
<dbReference type="Gene3D" id="3.40.1190.20">
    <property type="match status" value="1"/>
</dbReference>
<dbReference type="InterPro" id="IPR013749">
    <property type="entry name" value="PM/HMP-P_kinase-1"/>
</dbReference>
<dbReference type="CDD" id="cd01173">
    <property type="entry name" value="pyridoxal_pyridoxamine_kinase"/>
    <property type="match status" value="1"/>
</dbReference>